<feature type="compositionally biased region" description="Basic and acidic residues" evidence="3">
    <location>
        <begin position="49"/>
        <end position="68"/>
    </location>
</feature>
<dbReference type="EnsemblMetazoa" id="XM_038220885.1">
    <property type="protein sequence ID" value="XP_038076813.1"/>
    <property type="gene ID" value="LOC119744768"/>
</dbReference>
<feature type="compositionally biased region" description="Polar residues" evidence="3">
    <location>
        <begin position="634"/>
        <end position="645"/>
    </location>
</feature>
<keyword evidence="6" id="KW-1185">Reference proteome</keyword>
<dbReference type="OrthoDB" id="10058133at2759"/>
<reference evidence="5" key="1">
    <citation type="submission" date="2022-11" db="UniProtKB">
        <authorList>
            <consortium name="EnsemblMetazoa"/>
        </authorList>
    </citation>
    <scope>IDENTIFICATION</scope>
</reference>
<feature type="compositionally biased region" description="Basic and acidic residues" evidence="3">
    <location>
        <begin position="400"/>
        <end position="414"/>
    </location>
</feature>
<feature type="compositionally biased region" description="Basic and acidic residues" evidence="3">
    <location>
        <begin position="587"/>
        <end position="600"/>
    </location>
</feature>
<dbReference type="RefSeq" id="XP_038076815.1">
    <property type="nucleotide sequence ID" value="XM_038220887.1"/>
</dbReference>
<name>A0A914BL39_PATMI</name>
<dbReference type="AlphaFoldDB" id="A0A914BL39"/>
<dbReference type="EnsemblMetazoa" id="XM_038220887.1">
    <property type="protein sequence ID" value="XP_038076815.1"/>
    <property type="gene ID" value="LOC119744768"/>
</dbReference>
<sequence length="739" mass="82108">MSSNIHLEVASNQLRQDLSQIVDNFTLLDILSKEEQELVLETKISSIKRKNEERMRRHQEIEEDKLQASREGSTVSSPSSLMSQTPPPDQTMNSPVQQSTSPSWDSGAASLASSIDKHGEDSSGGWDQGNTGWKDAWEGERGTGSGGAKRRQDAPQPTEPSSVKSHTETVEIDLHTEGKGLGFGVMNFPGIGVTVKTILPDGVAGKDGRLHSGDLLLQINDTNVEAKSLNEVYAILKQCQGDVRLVVSREIMEVSRGPPSQRREGQRRGPPKDTSSRPKKEALLVTFQNDRMEREPKVKRKVVMRGGNQEDLTISVETEPSKPIGRGSRGRGRTVRVSRDDVKRKDFEEKRKENFDRVEAEIAALREALENEKAAGTVNPPSKSVYSFLDDPSRYGADPQQERPSRGNRQDRGRRNQRSRGGLDGENAAGRRKDQRGRGGSNHGQRGADLNAETTVTMTGKERHEYEEWKREREKIDQERIRRHQEATTRQETRWKPEDDRDTENKATDNQQASQGEMRIGHWEATDSVPQQRERRTGGSHFEHDDRMGDQRSQHNSRIGSGRFTPDSNQRGRGGGRGLYQGGRGQDQGRRGRGGYDRGGSRPGRRSGPSDRELSQMDIRTLTSPQQESEKSFQESPIGQWQPTSGEDWGVKDTPPPVKQEGGTSQDIADKTESLHIGPLPSPSGGDDCKSPLSPLSPFTPTGHTFLTDWAAETEARSAQGFDFQADLVYSNSNTQQGS</sequence>
<feature type="region of interest" description="Disordered" evidence="3">
    <location>
        <begin position="47"/>
        <end position="168"/>
    </location>
</feature>
<dbReference type="InterPro" id="IPR001478">
    <property type="entry name" value="PDZ"/>
</dbReference>
<dbReference type="InterPro" id="IPR051342">
    <property type="entry name" value="PDZ_scaffold"/>
</dbReference>
<dbReference type="Proteomes" id="UP000887568">
    <property type="component" value="Unplaced"/>
</dbReference>
<dbReference type="RefSeq" id="XP_038076816.1">
    <property type="nucleotide sequence ID" value="XM_038220888.1"/>
</dbReference>
<feature type="compositionally biased region" description="Polar residues" evidence="3">
    <location>
        <begin position="70"/>
        <end position="104"/>
    </location>
</feature>
<evidence type="ECO:0000313" key="5">
    <source>
        <dbReference type="EnsemblMetazoa" id="XP_038076814.1"/>
    </source>
</evidence>
<evidence type="ECO:0000256" key="3">
    <source>
        <dbReference type="SAM" id="MobiDB-lite"/>
    </source>
</evidence>
<evidence type="ECO:0000313" key="6">
    <source>
        <dbReference type="Proteomes" id="UP000887568"/>
    </source>
</evidence>
<dbReference type="SMART" id="SM00228">
    <property type="entry name" value="PDZ"/>
    <property type="match status" value="1"/>
</dbReference>
<dbReference type="PANTHER" id="PTHR19964:SF92">
    <property type="entry name" value="PATJ HOMOLOG"/>
    <property type="match status" value="1"/>
</dbReference>
<feature type="compositionally biased region" description="Basic and acidic residues" evidence="3">
    <location>
        <begin position="532"/>
        <end position="553"/>
    </location>
</feature>
<keyword evidence="2" id="KW-0175">Coiled coil</keyword>
<dbReference type="Pfam" id="PF15266">
    <property type="entry name" value="DUF4594"/>
    <property type="match status" value="1"/>
</dbReference>
<dbReference type="EnsemblMetazoa" id="XM_038220883.1">
    <property type="protein sequence ID" value="XP_038076811.1"/>
    <property type="gene ID" value="LOC119744768"/>
</dbReference>
<feature type="region of interest" description="Disordered" evidence="3">
    <location>
        <begin position="370"/>
        <end position="697"/>
    </location>
</feature>
<dbReference type="PROSITE" id="PS50106">
    <property type="entry name" value="PDZ"/>
    <property type="match status" value="1"/>
</dbReference>
<keyword evidence="1" id="KW-0597">Phosphoprotein</keyword>
<dbReference type="OMA" id="MDQDTPA"/>
<feature type="compositionally biased region" description="Gly residues" evidence="3">
    <location>
        <begin position="572"/>
        <end position="586"/>
    </location>
</feature>
<dbReference type="GeneID" id="119744768"/>
<dbReference type="RefSeq" id="XP_038076814.1">
    <property type="nucleotide sequence ID" value="XM_038220886.1"/>
</dbReference>
<evidence type="ECO:0000256" key="2">
    <source>
        <dbReference type="ARBA" id="ARBA00023054"/>
    </source>
</evidence>
<proteinExistence type="predicted"/>
<protein>
    <recommendedName>
        <fullName evidence="4">PDZ domain-containing protein</fullName>
    </recommendedName>
</protein>
<dbReference type="PANTHER" id="PTHR19964">
    <property type="entry name" value="MULTIPLE PDZ DOMAIN PROTEIN"/>
    <property type="match status" value="1"/>
</dbReference>
<dbReference type="RefSeq" id="XP_038076811.1">
    <property type="nucleotide sequence ID" value="XM_038220883.1"/>
</dbReference>
<dbReference type="EnsemblMetazoa" id="XM_038220886.1">
    <property type="protein sequence ID" value="XP_038076814.1"/>
    <property type="gene ID" value="LOC119744768"/>
</dbReference>
<dbReference type="RefSeq" id="XP_038076813.1">
    <property type="nucleotide sequence ID" value="XM_038220885.1"/>
</dbReference>
<feature type="compositionally biased region" description="Basic and acidic residues" evidence="3">
    <location>
        <begin position="460"/>
        <end position="507"/>
    </location>
</feature>
<feature type="compositionally biased region" description="Basic and acidic residues" evidence="3">
    <location>
        <begin position="261"/>
        <end position="281"/>
    </location>
</feature>
<dbReference type="Pfam" id="PF00595">
    <property type="entry name" value="PDZ"/>
    <property type="match status" value="1"/>
</dbReference>
<evidence type="ECO:0000259" key="4">
    <source>
        <dbReference type="PROSITE" id="PS50106"/>
    </source>
</evidence>
<dbReference type="InterPro" id="IPR036034">
    <property type="entry name" value="PDZ_sf"/>
</dbReference>
<accession>A0A914BL39</accession>
<feature type="region of interest" description="Disordered" evidence="3">
    <location>
        <begin position="309"/>
        <end position="341"/>
    </location>
</feature>
<dbReference type="EnsemblMetazoa" id="XM_038220888.1">
    <property type="protein sequence ID" value="XP_038076816.1"/>
    <property type="gene ID" value="LOC119744768"/>
</dbReference>
<dbReference type="SUPFAM" id="SSF50156">
    <property type="entry name" value="PDZ domain-like"/>
    <property type="match status" value="1"/>
</dbReference>
<evidence type="ECO:0000256" key="1">
    <source>
        <dbReference type="ARBA" id="ARBA00022553"/>
    </source>
</evidence>
<feature type="domain" description="PDZ" evidence="4">
    <location>
        <begin position="169"/>
        <end position="251"/>
    </location>
</feature>
<feature type="region of interest" description="Disordered" evidence="3">
    <location>
        <begin position="253"/>
        <end position="281"/>
    </location>
</feature>
<organism evidence="5 6">
    <name type="scientific">Patiria miniata</name>
    <name type="common">Bat star</name>
    <name type="synonym">Asterina miniata</name>
    <dbReference type="NCBI Taxonomy" id="46514"/>
    <lineage>
        <taxon>Eukaryota</taxon>
        <taxon>Metazoa</taxon>
        <taxon>Echinodermata</taxon>
        <taxon>Eleutherozoa</taxon>
        <taxon>Asterozoa</taxon>
        <taxon>Asteroidea</taxon>
        <taxon>Valvatacea</taxon>
        <taxon>Valvatida</taxon>
        <taxon>Asterinidae</taxon>
        <taxon>Patiria</taxon>
    </lineage>
</organism>
<dbReference type="Gene3D" id="2.30.42.10">
    <property type="match status" value="1"/>
</dbReference>
<dbReference type="InterPro" id="IPR029336">
    <property type="entry name" value="DUF4594"/>
</dbReference>